<accession>A0A427YV34</accession>
<proteinExistence type="predicted"/>
<protein>
    <submittedName>
        <fullName evidence="1">Uncharacterized protein</fullName>
    </submittedName>
</protein>
<dbReference type="OrthoDB" id="10513371at2759"/>
<dbReference type="EMBL" id="RSCD01000002">
    <property type="protein sequence ID" value="RSH94865.1"/>
    <property type="molecule type" value="Genomic_DNA"/>
</dbReference>
<comment type="caution">
    <text evidence="1">The sequence shown here is derived from an EMBL/GenBank/DDBJ whole genome shotgun (WGS) entry which is preliminary data.</text>
</comment>
<dbReference type="Proteomes" id="UP000279259">
    <property type="component" value="Unassembled WGS sequence"/>
</dbReference>
<organism evidence="1 2">
    <name type="scientific">Saitozyma podzolica</name>
    <dbReference type="NCBI Taxonomy" id="1890683"/>
    <lineage>
        <taxon>Eukaryota</taxon>
        <taxon>Fungi</taxon>
        <taxon>Dikarya</taxon>
        <taxon>Basidiomycota</taxon>
        <taxon>Agaricomycotina</taxon>
        <taxon>Tremellomycetes</taxon>
        <taxon>Tremellales</taxon>
        <taxon>Trimorphomycetaceae</taxon>
        <taxon>Saitozyma</taxon>
    </lineage>
</organism>
<evidence type="ECO:0000313" key="2">
    <source>
        <dbReference type="Proteomes" id="UP000279259"/>
    </source>
</evidence>
<evidence type="ECO:0000313" key="1">
    <source>
        <dbReference type="EMBL" id="RSH94865.1"/>
    </source>
</evidence>
<sequence length="292" mass="32046">MSTSSSLSNPYDAEHWGQWNELEKTMLNHFQDLRDSQDKIMFTDNARSSLKETITELAAKSQELNQNAAASSLDIPTMLRLAPALLGGNMEEFQRQVNELMSSNPAMIDASADATKKTIQYGIEQGLLHAEAFTDLDRRTEVLTTAERMALTMFTDTAKAGLRATVVKLSKMSDQLTRDAAAASFDTATLSRIITGSSDLSESLRVMQATMSDNPPTLPPLLIEDLMRRVGESLRNTPAMVDRLIDAYKTTVETGISEGDLRAEAFVKLEERVSEAKSTGKVWNPDSTTGSA</sequence>
<reference evidence="1 2" key="1">
    <citation type="submission" date="2018-11" db="EMBL/GenBank/DDBJ databases">
        <title>Genome sequence of Saitozyma podzolica DSM 27192.</title>
        <authorList>
            <person name="Aliyu H."/>
            <person name="Gorte O."/>
            <person name="Ochsenreither K."/>
        </authorList>
    </citation>
    <scope>NUCLEOTIDE SEQUENCE [LARGE SCALE GENOMIC DNA]</scope>
    <source>
        <strain evidence="1 2">DSM 27192</strain>
    </source>
</reference>
<dbReference type="AlphaFoldDB" id="A0A427YV34"/>
<keyword evidence="2" id="KW-1185">Reference proteome</keyword>
<gene>
    <name evidence="1" type="ORF">EHS25_004671</name>
</gene>
<name>A0A427YV34_9TREE</name>